<dbReference type="InterPro" id="IPR029063">
    <property type="entry name" value="SAM-dependent_MTases_sf"/>
</dbReference>
<dbReference type="GO" id="GO:0032259">
    <property type="term" value="P:methylation"/>
    <property type="evidence" value="ECO:0007669"/>
    <property type="project" value="UniProtKB-KW"/>
</dbReference>
<dbReference type="PANTHER" id="PTHR42912">
    <property type="entry name" value="METHYLTRANSFERASE"/>
    <property type="match status" value="1"/>
</dbReference>
<proteinExistence type="predicted"/>
<keyword evidence="2" id="KW-0489">Methyltransferase</keyword>
<dbReference type="HOGENOM" id="CLU_092709_0_0_7"/>
<evidence type="ECO:0000259" key="1">
    <source>
        <dbReference type="Pfam" id="PF13649"/>
    </source>
</evidence>
<dbReference type="SUPFAM" id="SSF53335">
    <property type="entry name" value="S-adenosyl-L-methionine-dependent methyltransferases"/>
    <property type="match status" value="1"/>
</dbReference>
<reference evidence="2 3" key="1">
    <citation type="submission" date="2008-07" db="EMBL/GenBank/DDBJ databases">
        <title>Complete sequence of Geobacter bemidjiensis BEM.</title>
        <authorList>
            <consortium name="US DOE Joint Genome Institute"/>
            <person name="Lucas S."/>
            <person name="Copeland A."/>
            <person name="Lapidus A."/>
            <person name="Glavina del Rio T."/>
            <person name="Dalin E."/>
            <person name="Tice H."/>
            <person name="Bruce D."/>
            <person name="Goodwin L."/>
            <person name="Pitluck S."/>
            <person name="Kiss H."/>
            <person name="Brettin T."/>
            <person name="Detter J.C."/>
            <person name="Han C."/>
            <person name="Kuske C.R."/>
            <person name="Schmutz J."/>
            <person name="Larimer F."/>
            <person name="Land M."/>
            <person name="Hauser L."/>
            <person name="Kyrpides N."/>
            <person name="Lykidis A."/>
            <person name="Lovley D."/>
            <person name="Richardson P."/>
        </authorList>
    </citation>
    <scope>NUCLEOTIDE SEQUENCE [LARGE SCALE GENOMIC DNA]</scope>
    <source>
        <strain evidence="3">ATCC BAA-1014 / DSM 16622 / JCM 12645 / Bem</strain>
    </source>
</reference>
<feature type="domain" description="Methyltransferase" evidence="1">
    <location>
        <begin position="70"/>
        <end position="167"/>
    </location>
</feature>
<dbReference type="KEGG" id="gbm:Gbem_3170"/>
<dbReference type="PANTHER" id="PTHR42912:SF80">
    <property type="entry name" value="METHYLTRANSFERASE DOMAIN-CONTAINING PROTEIN"/>
    <property type="match status" value="1"/>
</dbReference>
<dbReference type="EMBL" id="CP001124">
    <property type="protein sequence ID" value="ACH40171.1"/>
    <property type="molecule type" value="Genomic_DNA"/>
</dbReference>
<dbReference type="InterPro" id="IPR050508">
    <property type="entry name" value="Methyltransf_Superfamily"/>
</dbReference>
<dbReference type="RefSeq" id="WP_012531603.1">
    <property type="nucleotide sequence ID" value="NC_011146.1"/>
</dbReference>
<dbReference type="Pfam" id="PF13649">
    <property type="entry name" value="Methyltransf_25"/>
    <property type="match status" value="1"/>
</dbReference>
<protein>
    <submittedName>
        <fullName evidence="2">SAM-dependent methyltransferase, type 11</fullName>
    </submittedName>
</protein>
<name>B5E907_CITBB</name>
<evidence type="ECO:0000313" key="2">
    <source>
        <dbReference type="EMBL" id="ACH40171.1"/>
    </source>
</evidence>
<keyword evidence="3" id="KW-1185">Reference proteome</keyword>
<dbReference type="Proteomes" id="UP000008825">
    <property type="component" value="Chromosome"/>
</dbReference>
<gene>
    <name evidence="2" type="ordered locus">Gbem_3170</name>
</gene>
<organism evidence="2 3">
    <name type="scientific">Citrifermentans bemidjiense (strain ATCC BAA-1014 / DSM 16622 / JCM 12645 / Bem)</name>
    <name type="common">Geobacter bemidjiensis</name>
    <dbReference type="NCBI Taxonomy" id="404380"/>
    <lineage>
        <taxon>Bacteria</taxon>
        <taxon>Pseudomonadati</taxon>
        <taxon>Thermodesulfobacteriota</taxon>
        <taxon>Desulfuromonadia</taxon>
        <taxon>Geobacterales</taxon>
        <taxon>Geobacteraceae</taxon>
        <taxon>Citrifermentans</taxon>
    </lineage>
</organism>
<dbReference type="GO" id="GO:0008168">
    <property type="term" value="F:methyltransferase activity"/>
    <property type="evidence" value="ECO:0007669"/>
    <property type="project" value="UniProtKB-KW"/>
</dbReference>
<dbReference type="AlphaFoldDB" id="B5E907"/>
<dbReference type="STRING" id="404380.Gbem_3170"/>
<dbReference type="CDD" id="cd02440">
    <property type="entry name" value="AdoMet_MTases"/>
    <property type="match status" value="1"/>
</dbReference>
<dbReference type="InterPro" id="IPR041698">
    <property type="entry name" value="Methyltransf_25"/>
</dbReference>
<reference evidence="2 3" key="2">
    <citation type="journal article" date="2010" name="BMC Genomics">
        <title>The genome of Geobacter bemidjiensis, exemplar for the subsurface clade of Geobacter species that predominate in Fe(III)-reducing subsurface environments.</title>
        <authorList>
            <person name="Aklujkar M."/>
            <person name="Young N.D."/>
            <person name="Holmes D."/>
            <person name="Chavan M."/>
            <person name="Risso C."/>
            <person name="Kiss H.E."/>
            <person name="Han C.S."/>
            <person name="Land M.L."/>
            <person name="Lovley D.R."/>
        </authorList>
    </citation>
    <scope>NUCLEOTIDE SEQUENCE [LARGE SCALE GENOMIC DNA]</scope>
    <source>
        <strain evidence="3">ATCC BAA-1014 / DSM 16622 / JCM 12645 / Bem</strain>
    </source>
</reference>
<dbReference type="eggNOG" id="COG2226">
    <property type="taxonomic scope" value="Bacteria"/>
</dbReference>
<sequence length="237" mass="26469">MKLSCCSVFCCSGTVSPYAKGMLDARISQDQIGSVYDRLSSIYDIWGNLAESRARHRAIELAEIEDGQRIVEVAVGTGLAFNEIVKRNPNGRNTGIDLSAGMLEKAKNRLKKLSGVHYDLTIGTAFDLPVETGCADLLVNNYMFDLIPYDDMDRVLAEFRRVLKSGGRLILVNMTVGESLPSRLYDFVYRLSPKTMGGCRGVRLADKLKQHGFTVEVREYHQQMLFPSEVILAHKAR</sequence>
<accession>B5E907</accession>
<keyword evidence="2" id="KW-0808">Transferase</keyword>
<dbReference type="OrthoDB" id="529208at2"/>
<dbReference type="Gene3D" id="3.40.50.150">
    <property type="entry name" value="Vaccinia Virus protein VP39"/>
    <property type="match status" value="1"/>
</dbReference>
<evidence type="ECO:0000313" key="3">
    <source>
        <dbReference type="Proteomes" id="UP000008825"/>
    </source>
</evidence>